<dbReference type="WBParaSite" id="SCUD_0001611801-mRNA-1">
    <property type="protein sequence ID" value="SCUD_0001611801-mRNA-1"/>
    <property type="gene ID" value="SCUD_0001611801"/>
</dbReference>
<reference evidence="1 2" key="2">
    <citation type="submission" date="2018-11" db="EMBL/GenBank/DDBJ databases">
        <authorList>
            <consortium name="Pathogen Informatics"/>
        </authorList>
    </citation>
    <scope>NUCLEOTIDE SEQUENCE [LARGE SCALE GENOMIC DNA]</scope>
    <source>
        <strain evidence="1">Dakar</strain>
        <strain evidence="2">Dakar, Senegal</strain>
    </source>
</reference>
<dbReference type="EMBL" id="UZAK01038339">
    <property type="protein sequence ID" value="VDP60883.1"/>
    <property type="molecule type" value="Genomic_DNA"/>
</dbReference>
<name>A0A183KM45_9TREM</name>
<keyword evidence="2" id="KW-1185">Reference proteome</keyword>
<protein>
    <submittedName>
        <fullName evidence="3">Ovule protein</fullName>
    </submittedName>
</protein>
<gene>
    <name evidence="1" type="ORF">SCUD_LOCUS16115</name>
</gene>
<evidence type="ECO:0000313" key="1">
    <source>
        <dbReference type="EMBL" id="VDP60883.1"/>
    </source>
</evidence>
<reference evidence="3" key="1">
    <citation type="submission" date="2016-06" db="UniProtKB">
        <authorList>
            <consortium name="WormBaseParasite"/>
        </authorList>
    </citation>
    <scope>IDENTIFICATION</scope>
</reference>
<evidence type="ECO:0000313" key="3">
    <source>
        <dbReference type="WBParaSite" id="SCUD_0001611801-mRNA-1"/>
    </source>
</evidence>
<dbReference type="AlphaFoldDB" id="A0A183KM45"/>
<accession>A0A183KM45</accession>
<evidence type="ECO:0000313" key="2">
    <source>
        <dbReference type="Proteomes" id="UP000279833"/>
    </source>
</evidence>
<proteinExistence type="predicted"/>
<dbReference type="Proteomes" id="UP000279833">
    <property type="component" value="Unassembled WGS sequence"/>
</dbReference>
<sequence>MRQKKAKQYCKTISRQKMKLFSSRSLDKTESDRGLLIVNSKSSKAS</sequence>
<organism evidence="3">
    <name type="scientific">Schistosoma curassoni</name>
    <dbReference type="NCBI Taxonomy" id="6186"/>
    <lineage>
        <taxon>Eukaryota</taxon>
        <taxon>Metazoa</taxon>
        <taxon>Spiralia</taxon>
        <taxon>Lophotrochozoa</taxon>
        <taxon>Platyhelminthes</taxon>
        <taxon>Trematoda</taxon>
        <taxon>Digenea</taxon>
        <taxon>Strigeidida</taxon>
        <taxon>Schistosomatoidea</taxon>
        <taxon>Schistosomatidae</taxon>
        <taxon>Schistosoma</taxon>
    </lineage>
</organism>